<dbReference type="EnsemblMetazoa" id="BGLB027174-RC">
    <property type="protein sequence ID" value="BGLB027174-PC"/>
    <property type="gene ID" value="BGLB027174"/>
</dbReference>
<dbReference type="KEGG" id="bgt:106076312"/>
<feature type="compositionally biased region" description="Polar residues" evidence="1">
    <location>
        <begin position="40"/>
        <end position="49"/>
    </location>
</feature>
<sequence>MGLACCGSKKSNAVRGHSADVNKSNVESPPQDHPKDANEFGQSSSNDQLGKQRSSSKKKKDSKGGHSKGSHPSMERNSSASSLSSGASSPISYSSESSRRPTDRPKDLNVEAEIAEYDKKQLELAVDDRISILQHSHVDLSQPVFYPPPLPGRARTSLEMQLKEVQKMEPERETILKQTQLKQKEKMRKPSLAQERNRVDEVIRRQSITKAHIFETLNKDIR</sequence>
<feature type="compositionally biased region" description="Low complexity" evidence="1">
    <location>
        <begin position="78"/>
        <end position="96"/>
    </location>
</feature>
<dbReference type="Proteomes" id="UP000076420">
    <property type="component" value="Unassembled WGS sequence"/>
</dbReference>
<name>A0A2C9L526_BIOGL</name>
<reference evidence="2" key="1">
    <citation type="submission" date="2020-05" db="UniProtKB">
        <authorList>
            <consortium name="EnsemblMetazoa"/>
        </authorList>
    </citation>
    <scope>IDENTIFICATION</scope>
    <source>
        <strain evidence="2">BB02</strain>
    </source>
</reference>
<protein>
    <submittedName>
        <fullName evidence="2">Uncharacterized protein</fullName>
    </submittedName>
</protein>
<proteinExistence type="predicted"/>
<feature type="compositionally biased region" description="Basic and acidic residues" evidence="1">
    <location>
        <begin position="97"/>
        <end position="109"/>
    </location>
</feature>
<evidence type="ECO:0000313" key="2">
    <source>
        <dbReference type="EnsemblMetazoa" id="BGLB027174-PC"/>
    </source>
</evidence>
<organism evidence="2 3">
    <name type="scientific">Biomphalaria glabrata</name>
    <name type="common">Bloodfluke planorb</name>
    <name type="synonym">Freshwater snail</name>
    <dbReference type="NCBI Taxonomy" id="6526"/>
    <lineage>
        <taxon>Eukaryota</taxon>
        <taxon>Metazoa</taxon>
        <taxon>Spiralia</taxon>
        <taxon>Lophotrochozoa</taxon>
        <taxon>Mollusca</taxon>
        <taxon>Gastropoda</taxon>
        <taxon>Heterobranchia</taxon>
        <taxon>Euthyneura</taxon>
        <taxon>Panpulmonata</taxon>
        <taxon>Hygrophila</taxon>
        <taxon>Lymnaeoidea</taxon>
        <taxon>Planorbidae</taxon>
        <taxon>Biomphalaria</taxon>
    </lineage>
</organism>
<gene>
    <name evidence="2" type="primary">106076312</name>
</gene>
<feature type="compositionally biased region" description="Basic residues" evidence="1">
    <location>
        <begin position="54"/>
        <end position="69"/>
    </location>
</feature>
<evidence type="ECO:0000313" key="3">
    <source>
        <dbReference type="Proteomes" id="UP000076420"/>
    </source>
</evidence>
<dbReference type="VEuPathDB" id="VectorBase:BGLAX_042074"/>
<dbReference type="VEuPathDB" id="VectorBase:BGLB027174"/>
<dbReference type="OrthoDB" id="10356492at2759"/>
<dbReference type="EnsemblMetazoa" id="BGLB027174-RB">
    <property type="protein sequence ID" value="BGLB027174-PB"/>
    <property type="gene ID" value="BGLB027174"/>
</dbReference>
<dbReference type="RefSeq" id="XP_013092619.2">
    <property type="nucleotide sequence ID" value="XM_013237165.2"/>
</dbReference>
<accession>A0A2C9L526</accession>
<feature type="region of interest" description="Disordered" evidence="1">
    <location>
        <begin position="1"/>
        <end position="111"/>
    </location>
</feature>
<dbReference type="AlphaFoldDB" id="A0A2C9L526"/>
<evidence type="ECO:0000256" key="1">
    <source>
        <dbReference type="SAM" id="MobiDB-lite"/>
    </source>
</evidence>